<dbReference type="EMBL" id="UINC01064303">
    <property type="protein sequence ID" value="SVB92839.1"/>
    <property type="molecule type" value="Genomic_DNA"/>
</dbReference>
<dbReference type="Pfam" id="PF05336">
    <property type="entry name" value="rhaM"/>
    <property type="match status" value="1"/>
</dbReference>
<accession>A0A382I0H7</accession>
<proteinExistence type="predicted"/>
<dbReference type="InterPro" id="IPR011008">
    <property type="entry name" value="Dimeric_a/b-barrel"/>
</dbReference>
<organism evidence="1">
    <name type="scientific">marine metagenome</name>
    <dbReference type="NCBI Taxonomy" id="408172"/>
    <lineage>
        <taxon>unclassified sequences</taxon>
        <taxon>metagenomes</taxon>
        <taxon>ecological metagenomes</taxon>
    </lineage>
</organism>
<dbReference type="PANTHER" id="PTHR34389:SF2">
    <property type="entry name" value="L-RHAMNOSE MUTAROTASE"/>
    <property type="match status" value="1"/>
</dbReference>
<dbReference type="SUPFAM" id="SSF54909">
    <property type="entry name" value="Dimeric alpha+beta barrel"/>
    <property type="match status" value="1"/>
</dbReference>
<protein>
    <recommendedName>
        <fullName evidence="2">L-rhamnose mutarotase</fullName>
    </recommendedName>
</protein>
<dbReference type="InterPro" id="IPR008000">
    <property type="entry name" value="Rham/fucose_mutarotase"/>
</dbReference>
<gene>
    <name evidence="1" type="ORF">METZ01_LOCUS245693</name>
</gene>
<dbReference type="PANTHER" id="PTHR34389">
    <property type="entry name" value="L-RHAMNOSE MUTAROTASE"/>
    <property type="match status" value="1"/>
</dbReference>
<name>A0A382I0H7_9ZZZZ</name>
<dbReference type="GO" id="GO:0016857">
    <property type="term" value="F:racemase and epimerase activity, acting on carbohydrates and derivatives"/>
    <property type="evidence" value="ECO:0007669"/>
    <property type="project" value="InterPro"/>
</dbReference>
<evidence type="ECO:0000313" key="1">
    <source>
        <dbReference type="EMBL" id="SVB92839.1"/>
    </source>
</evidence>
<evidence type="ECO:0008006" key="2">
    <source>
        <dbReference type="Google" id="ProtNLM"/>
    </source>
</evidence>
<dbReference type="AlphaFoldDB" id="A0A382I0H7"/>
<reference evidence="1" key="1">
    <citation type="submission" date="2018-05" db="EMBL/GenBank/DDBJ databases">
        <authorList>
            <person name="Lanie J.A."/>
            <person name="Ng W.-L."/>
            <person name="Kazmierczak K.M."/>
            <person name="Andrzejewski T.M."/>
            <person name="Davidsen T.M."/>
            <person name="Wayne K.J."/>
            <person name="Tettelin H."/>
            <person name="Glass J.I."/>
            <person name="Rusch D."/>
            <person name="Podicherti R."/>
            <person name="Tsui H.-C.T."/>
            <person name="Winkler M.E."/>
        </authorList>
    </citation>
    <scope>NUCLEOTIDE SEQUENCE</scope>
</reference>
<sequence length="107" mass="13196">MKRIGMTINIRPEKIDEYKKLHASVWPEVLKNLKDLNCRNYSIFLHKNTLFGYMEYYGDNYERDMRLMSENKKVQEWWKLCSPCQIPDPNRKKGEWWSLMEEVFYHK</sequence>
<dbReference type="Gene3D" id="3.30.70.100">
    <property type="match status" value="1"/>
</dbReference>